<evidence type="ECO:0000256" key="11">
    <source>
        <dbReference type="SAM" id="Coils"/>
    </source>
</evidence>
<dbReference type="Proteomes" id="UP001378960">
    <property type="component" value="Unassembled WGS sequence"/>
</dbReference>
<evidence type="ECO:0000256" key="1">
    <source>
        <dbReference type="ARBA" id="ARBA00004496"/>
    </source>
</evidence>
<evidence type="ECO:0000313" key="12">
    <source>
        <dbReference type="EMBL" id="GMM44447.1"/>
    </source>
</evidence>
<dbReference type="PIRSF" id="PIRSF038995">
    <property type="entry name" value="SRP68"/>
    <property type="match status" value="1"/>
</dbReference>
<proteinExistence type="inferred from homology"/>
<evidence type="ECO:0000256" key="10">
    <source>
        <dbReference type="PIRNR" id="PIRNR038995"/>
    </source>
</evidence>
<dbReference type="PANTHER" id="PTHR12860:SF0">
    <property type="entry name" value="SIGNAL RECOGNITION PARTICLE SUBUNIT SRP68"/>
    <property type="match status" value="1"/>
</dbReference>
<dbReference type="GO" id="GO:0030942">
    <property type="term" value="F:endoplasmic reticulum signal peptide binding"/>
    <property type="evidence" value="ECO:0007669"/>
    <property type="project" value="InterPro"/>
</dbReference>
<evidence type="ECO:0000256" key="9">
    <source>
        <dbReference type="ARBA" id="ARBA00029498"/>
    </source>
</evidence>
<protein>
    <recommendedName>
        <fullName evidence="9 10">Signal recognition particle subunit SRP68</fullName>
        <shortName evidence="10">SRP68</shortName>
    </recommendedName>
</protein>
<accession>A0AAV5QZM1</accession>
<dbReference type="GO" id="GO:0005047">
    <property type="term" value="F:signal recognition particle binding"/>
    <property type="evidence" value="ECO:0007669"/>
    <property type="project" value="InterPro"/>
</dbReference>
<evidence type="ECO:0000256" key="4">
    <source>
        <dbReference type="ARBA" id="ARBA00022490"/>
    </source>
</evidence>
<keyword evidence="8 10" id="KW-0687">Ribonucleoprotein</keyword>
<keyword evidence="4 10" id="KW-0963">Cytoplasm</keyword>
<evidence type="ECO:0000256" key="7">
    <source>
        <dbReference type="ARBA" id="ARBA00023242"/>
    </source>
</evidence>
<name>A0AAV5QZM1_PICKL</name>
<evidence type="ECO:0000256" key="2">
    <source>
        <dbReference type="ARBA" id="ARBA00004604"/>
    </source>
</evidence>
<dbReference type="InterPro" id="IPR038253">
    <property type="entry name" value="SRP68_N_sf"/>
</dbReference>
<comment type="similarity">
    <text evidence="3 10">Belongs to the SRP68 family.</text>
</comment>
<dbReference type="GO" id="GO:0005786">
    <property type="term" value="C:signal recognition particle, endoplasmic reticulum targeting"/>
    <property type="evidence" value="ECO:0007669"/>
    <property type="project" value="UniProtKB-KW"/>
</dbReference>
<dbReference type="InterPro" id="IPR034652">
    <property type="entry name" value="SRP68-RBD"/>
</dbReference>
<evidence type="ECO:0000256" key="3">
    <source>
        <dbReference type="ARBA" id="ARBA00009352"/>
    </source>
</evidence>
<organism evidence="12 13">
    <name type="scientific">Pichia kluyveri</name>
    <name type="common">Yeast</name>
    <dbReference type="NCBI Taxonomy" id="36015"/>
    <lineage>
        <taxon>Eukaryota</taxon>
        <taxon>Fungi</taxon>
        <taxon>Dikarya</taxon>
        <taxon>Ascomycota</taxon>
        <taxon>Saccharomycotina</taxon>
        <taxon>Pichiomycetes</taxon>
        <taxon>Pichiales</taxon>
        <taxon>Pichiaceae</taxon>
        <taxon>Pichia</taxon>
    </lineage>
</organism>
<evidence type="ECO:0000256" key="5">
    <source>
        <dbReference type="ARBA" id="ARBA00022884"/>
    </source>
</evidence>
<keyword evidence="5 10" id="KW-0694">RNA-binding</keyword>
<dbReference type="CDD" id="cd15481">
    <property type="entry name" value="SRP68-RBD"/>
    <property type="match status" value="1"/>
</dbReference>
<dbReference type="EMBL" id="BTGB01000001">
    <property type="protein sequence ID" value="GMM44447.1"/>
    <property type="molecule type" value="Genomic_DNA"/>
</dbReference>
<comment type="function">
    <text evidence="10">Component of the signal recognition particle (SRP) complex, a ribonucleoprotein complex that mediates the cotranslational targeting of secretory and membrane proteins to the endoplasmic reticulum (ER). The SRP complex interacts with the signal sequence in nascent secretory and membrane proteins and directs them to the membrane of the ER.</text>
</comment>
<keyword evidence="6 10" id="KW-0733">Signal recognition particle</keyword>
<keyword evidence="7" id="KW-0539">Nucleus</keyword>
<keyword evidence="11" id="KW-0175">Coiled coil</keyword>
<dbReference type="PANTHER" id="PTHR12860">
    <property type="entry name" value="SIGNAL RECOGNITION PARTICLE 68 KDA PROTEIN"/>
    <property type="match status" value="1"/>
</dbReference>
<evidence type="ECO:0000313" key="13">
    <source>
        <dbReference type="Proteomes" id="UP001378960"/>
    </source>
</evidence>
<feature type="coiled-coil region" evidence="11">
    <location>
        <begin position="20"/>
        <end position="54"/>
    </location>
</feature>
<sequence>MDYPLANTYGVRSELFLQSADDYHRQRHRTNKKLNKLRRELKIITKDTKNYKDKEKITQIVAENYDMEPLFGDVLLYLVERDLLYAQETRLLLDVHSLKPKEKFLVSKYKKALQNAKHLLEVIKNETDDLKTLEILTYTAIIEGSIAITKKKYDISLYAFSIAKCAIHFLYNYQKLPETITKEFYYEIADGIIDPALKVSASSEKLNFTDLTELAKSQIFNIELIPYLYKAVKIIESHNATYVTPTSENNIDLLKEVKWGSYSAQLTSDDLSLAIMKINEELKNIDDKNTSSFDSPLISYQDAITLHTQEMERNSSNDEESNNQEQYIILTYLKYNYLLLRIRRDNTIMKDLDAQIVENQNSKKKLSTQKIIELLKDYLKINEGIAVSLVEINDLPGIANDDELVNLLNTVGVYFKVKNQQKLSQAYLISHQYKEALALIVNSSKLLQSCKEFNVELEGNLPTNKDLEKLKVEIEDEKSRLYTLTTYFNEINKEQSSFGSKYISDDISKFPKLSPSELLKHVYPLKFDFQPVNVKPVLFDIAYNYIDADTNDEDEINNNSNVVSHEVETSGNVDNEEDKKKSGFFGLFGR</sequence>
<dbReference type="GO" id="GO:0006614">
    <property type="term" value="P:SRP-dependent cotranslational protein targeting to membrane"/>
    <property type="evidence" value="ECO:0007669"/>
    <property type="project" value="InterPro"/>
</dbReference>
<gene>
    <name evidence="12" type="ORF">DAPK24_010220</name>
</gene>
<dbReference type="AlphaFoldDB" id="A0AAV5QZM1"/>
<dbReference type="Pfam" id="PF16969">
    <property type="entry name" value="SRP68"/>
    <property type="match status" value="1"/>
</dbReference>
<feature type="coiled-coil region" evidence="11">
    <location>
        <begin position="106"/>
        <end position="133"/>
    </location>
</feature>
<evidence type="ECO:0000256" key="8">
    <source>
        <dbReference type="ARBA" id="ARBA00023274"/>
    </source>
</evidence>
<dbReference type="GO" id="GO:0005730">
    <property type="term" value="C:nucleolus"/>
    <property type="evidence" value="ECO:0007669"/>
    <property type="project" value="UniProtKB-SubCell"/>
</dbReference>
<comment type="subcellular location">
    <subcellularLocation>
        <location evidence="1 10">Cytoplasm</location>
    </subcellularLocation>
    <subcellularLocation>
        <location evidence="2">Nucleus</location>
        <location evidence="2">Nucleolus</location>
    </subcellularLocation>
</comment>
<evidence type="ECO:0000256" key="6">
    <source>
        <dbReference type="ARBA" id="ARBA00023135"/>
    </source>
</evidence>
<comment type="caution">
    <text evidence="12">The sequence shown here is derived from an EMBL/GenBank/DDBJ whole genome shotgun (WGS) entry which is preliminary data.</text>
</comment>
<dbReference type="InterPro" id="IPR026258">
    <property type="entry name" value="SRP68"/>
</dbReference>
<keyword evidence="13" id="KW-1185">Reference proteome</keyword>
<dbReference type="GO" id="GO:0008312">
    <property type="term" value="F:7S RNA binding"/>
    <property type="evidence" value="ECO:0007669"/>
    <property type="project" value="InterPro"/>
</dbReference>
<reference evidence="12 13" key="1">
    <citation type="journal article" date="2023" name="Elife">
        <title>Identification of key yeast species and microbe-microbe interactions impacting larval growth of Drosophila in the wild.</title>
        <authorList>
            <person name="Mure A."/>
            <person name="Sugiura Y."/>
            <person name="Maeda R."/>
            <person name="Honda K."/>
            <person name="Sakurai N."/>
            <person name="Takahashi Y."/>
            <person name="Watada M."/>
            <person name="Katoh T."/>
            <person name="Gotoh A."/>
            <person name="Gotoh Y."/>
            <person name="Taniguchi I."/>
            <person name="Nakamura K."/>
            <person name="Hayashi T."/>
            <person name="Katayama T."/>
            <person name="Uemura T."/>
            <person name="Hattori Y."/>
        </authorList>
    </citation>
    <scope>NUCLEOTIDE SEQUENCE [LARGE SCALE GENOMIC DNA]</scope>
    <source>
        <strain evidence="12 13">PK-24</strain>
    </source>
</reference>
<dbReference type="Gene3D" id="1.10.3450.40">
    <property type="entry name" value="Signal recognition particle, SRP68 subunit, RNA-binding domain"/>
    <property type="match status" value="1"/>
</dbReference>